<dbReference type="InterPro" id="IPR000298">
    <property type="entry name" value="Cyt_c_oxidase-like_su3"/>
</dbReference>
<dbReference type="AlphaFoldDB" id="A0A1W6Z2V2"/>
<dbReference type="PANTHER" id="PTHR11403">
    <property type="entry name" value="CYTOCHROME C OXIDASE SUBUNIT III"/>
    <property type="match status" value="1"/>
</dbReference>
<evidence type="ECO:0000256" key="7">
    <source>
        <dbReference type="SAM" id="Phobius"/>
    </source>
</evidence>
<dbReference type="GO" id="GO:0005886">
    <property type="term" value="C:plasma membrane"/>
    <property type="evidence" value="ECO:0007669"/>
    <property type="project" value="UniProtKB-SubCell"/>
</dbReference>
<dbReference type="InterPro" id="IPR024791">
    <property type="entry name" value="Cyt_c/ubiquinol_Oxase_su3"/>
</dbReference>
<comment type="subcellular location">
    <subcellularLocation>
        <location evidence="6">Cell membrane</location>
        <topology evidence="6">Multi-pass membrane protein</topology>
    </subcellularLocation>
    <subcellularLocation>
        <location evidence="1">Membrane</location>
        <topology evidence="1">Multi-pass membrane protein</topology>
    </subcellularLocation>
</comment>
<evidence type="ECO:0000256" key="6">
    <source>
        <dbReference type="RuleBase" id="RU003376"/>
    </source>
</evidence>
<reference evidence="9 10" key="1">
    <citation type="submission" date="2017-05" db="EMBL/GenBank/DDBJ databases">
        <title>Complete and WGS of Bordetella genogroups.</title>
        <authorList>
            <person name="Spilker T."/>
            <person name="LiPuma J."/>
        </authorList>
    </citation>
    <scope>NUCLEOTIDE SEQUENCE [LARGE SCALE GENOMIC DNA]</scope>
    <source>
        <strain evidence="9 10">AU17164</strain>
    </source>
</reference>
<proteinExistence type="inferred from homology"/>
<evidence type="ECO:0000313" key="10">
    <source>
        <dbReference type="Proteomes" id="UP000194139"/>
    </source>
</evidence>
<keyword evidence="4 7" id="KW-1133">Transmembrane helix</keyword>
<name>A0A1W6Z2V2_9BORD</name>
<feature type="transmembrane region" description="Helical" evidence="7">
    <location>
        <begin position="189"/>
        <end position="209"/>
    </location>
</feature>
<gene>
    <name evidence="9" type="ORF">CAL13_15795</name>
</gene>
<feature type="transmembrane region" description="Helical" evidence="7">
    <location>
        <begin position="59"/>
        <end position="81"/>
    </location>
</feature>
<feature type="transmembrane region" description="Helical" evidence="7">
    <location>
        <begin position="21"/>
        <end position="43"/>
    </location>
</feature>
<evidence type="ECO:0000256" key="3">
    <source>
        <dbReference type="ARBA" id="ARBA00022692"/>
    </source>
</evidence>
<organism evidence="9 10">
    <name type="scientific">Bordetella genomosp. 9</name>
    <dbReference type="NCBI Taxonomy" id="1416803"/>
    <lineage>
        <taxon>Bacteria</taxon>
        <taxon>Pseudomonadati</taxon>
        <taxon>Pseudomonadota</taxon>
        <taxon>Betaproteobacteria</taxon>
        <taxon>Burkholderiales</taxon>
        <taxon>Alcaligenaceae</taxon>
        <taxon>Bordetella</taxon>
    </lineage>
</organism>
<dbReference type="EMBL" id="CP021109">
    <property type="protein sequence ID" value="ARP87504.1"/>
    <property type="molecule type" value="Genomic_DNA"/>
</dbReference>
<dbReference type="GO" id="GO:0019646">
    <property type="term" value="P:aerobic electron transport chain"/>
    <property type="evidence" value="ECO:0007669"/>
    <property type="project" value="InterPro"/>
</dbReference>
<evidence type="ECO:0000313" key="9">
    <source>
        <dbReference type="EMBL" id="ARP87504.1"/>
    </source>
</evidence>
<dbReference type="Gene3D" id="1.20.120.80">
    <property type="entry name" value="Cytochrome c oxidase, subunit III, four-helix bundle"/>
    <property type="match status" value="1"/>
</dbReference>
<dbReference type="PANTHER" id="PTHR11403:SF6">
    <property type="entry name" value="NITRIC OXIDE REDUCTASE SUBUNIT E"/>
    <property type="match status" value="1"/>
</dbReference>
<keyword evidence="3 6" id="KW-0812">Transmembrane</keyword>
<protein>
    <recommendedName>
        <fullName evidence="8">Heme-copper oxidase subunit III family profile domain-containing protein</fullName>
    </recommendedName>
</protein>
<evidence type="ECO:0000259" key="8">
    <source>
        <dbReference type="PROSITE" id="PS50253"/>
    </source>
</evidence>
<keyword evidence="10" id="KW-1185">Reference proteome</keyword>
<feature type="transmembrane region" description="Helical" evidence="7">
    <location>
        <begin position="93"/>
        <end position="111"/>
    </location>
</feature>
<feature type="domain" description="Heme-copper oxidase subunit III family profile" evidence="8">
    <location>
        <begin position="1"/>
        <end position="210"/>
    </location>
</feature>
<dbReference type="SUPFAM" id="SSF81452">
    <property type="entry name" value="Cytochrome c oxidase subunit III-like"/>
    <property type="match status" value="1"/>
</dbReference>
<evidence type="ECO:0000256" key="1">
    <source>
        <dbReference type="ARBA" id="ARBA00004141"/>
    </source>
</evidence>
<sequence length="212" mass="23414">MKDALAAPPSDALEHRARVGMWVFLATELMFLGPVFWACLVLRHQAPLAFAQANRLTDIVIGTANTLILLTSSLTMALAVTRARHRAAAGARRMLALTILLGLAFLVLKGVEYHDDWRRGLVPGPGFHAPGVGDQAAAERFFFAYFFATMLHAIHLALGIVLNGVMAARLRMPHDDPDRMARAVEISGLYWHFVDIVWIFLFPLLYLGGRAL</sequence>
<dbReference type="RefSeq" id="WP_086072905.1">
    <property type="nucleotide sequence ID" value="NZ_CP021109.1"/>
</dbReference>
<dbReference type="Pfam" id="PF00510">
    <property type="entry name" value="COX3"/>
    <property type="match status" value="1"/>
</dbReference>
<evidence type="ECO:0000256" key="2">
    <source>
        <dbReference type="ARBA" id="ARBA00010581"/>
    </source>
</evidence>
<dbReference type="GO" id="GO:0004129">
    <property type="term" value="F:cytochrome-c oxidase activity"/>
    <property type="evidence" value="ECO:0007669"/>
    <property type="project" value="InterPro"/>
</dbReference>
<dbReference type="Proteomes" id="UP000194139">
    <property type="component" value="Chromosome"/>
</dbReference>
<dbReference type="InterPro" id="IPR013833">
    <property type="entry name" value="Cyt_c_oxidase_su3_a-hlx"/>
</dbReference>
<evidence type="ECO:0000256" key="4">
    <source>
        <dbReference type="ARBA" id="ARBA00022989"/>
    </source>
</evidence>
<comment type="similarity">
    <text evidence="2 6">Belongs to the cytochrome c oxidase subunit 3 family.</text>
</comment>
<dbReference type="InterPro" id="IPR035973">
    <property type="entry name" value="Cyt_c_oxidase_su3-like_sf"/>
</dbReference>
<dbReference type="PROSITE" id="PS50253">
    <property type="entry name" value="COX3"/>
    <property type="match status" value="1"/>
</dbReference>
<feature type="transmembrane region" description="Helical" evidence="7">
    <location>
        <begin position="142"/>
        <end position="168"/>
    </location>
</feature>
<accession>A0A1W6Z2V2</accession>
<evidence type="ECO:0000256" key="5">
    <source>
        <dbReference type="ARBA" id="ARBA00023136"/>
    </source>
</evidence>
<keyword evidence="5 7" id="KW-0472">Membrane</keyword>